<dbReference type="InterPro" id="IPR012902">
    <property type="entry name" value="N_methyl_site"/>
</dbReference>
<evidence type="ECO:0000313" key="3">
    <source>
        <dbReference type="Proteomes" id="UP000198806"/>
    </source>
</evidence>
<name>A0A1I5I900_9FIRM</name>
<evidence type="ECO:0000313" key="2">
    <source>
        <dbReference type="EMBL" id="SFO57098.1"/>
    </source>
</evidence>
<dbReference type="NCBIfam" id="TIGR02532">
    <property type="entry name" value="IV_pilin_GFxxxE"/>
    <property type="match status" value="1"/>
</dbReference>
<reference evidence="2 3" key="1">
    <citation type="submission" date="2016-10" db="EMBL/GenBank/DDBJ databases">
        <authorList>
            <person name="de Groot N.N."/>
        </authorList>
    </citation>
    <scope>NUCLEOTIDE SEQUENCE [LARGE SCALE GENOMIC DNA]</scope>
    <source>
        <strain evidence="2 3">DSM 1283</strain>
    </source>
</reference>
<dbReference type="AlphaFoldDB" id="A0A1I5I900"/>
<protein>
    <submittedName>
        <fullName evidence="2">Prepilin-type N-terminal cleavage/methylation domain-containing protein</fullName>
    </submittedName>
</protein>
<dbReference type="EMBL" id="FOWD01000041">
    <property type="protein sequence ID" value="SFO57098.1"/>
    <property type="molecule type" value="Genomic_DNA"/>
</dbReference>
<accession>A0A1I5I900</accession>
<gene>
    <name evidence="2" type="ORF">SAMN04489757_14117</name>
</gene>
<dbReference type="RefSeq" id="WP_170848056.1">
    <property type="nucleotide sequence ID" value="NZ_BAABFM010000038.1"/>
</dbReference>
<feature type="transmembrane region" description="Helical" evidence="1">
    <location>
        <begin position="12"/>
        <end position="36"/>
    </location>
</feature>
<keyword evidence="1" id="KW-0472">Membrane</keyword>
<dbReference type="Pfam" id="PF07963">
    <property type="entry name" value="N_methyl"/>
    <property type="match status" value="1"/>
</dbReference>
<dbReference type="Proteomes" id="UP000198806">
    <property type="component" value="Unassembled WGS sequence"/>
</dbReference>
<organism evidence="2 3">
    <name type="scientific">Anaerocolumna aminovalerica</name>
    <dbReference type="NCBI Taxonomy" id="1527"/>
    <lineage>
        <taxon>Bacteria</taxon>
        <taxon>Bacillati</taxon>
        <taxon>Bacillota</taxon>
        <taxon>Clostridia</taxon>
        <taxon>Lachnospirales</taxon>
        <taxon>Lachnospiraceae</taxon>
        <taxon>Anaerocolumna</taxon>
    </lineage>
</organism>
<sequence>MTQREKDNRGFTFIELLTAVSILAIVMVSLAFIMSYSSGNYRNLNDEVILQTEGQIIINQINGLIIEGYNVKFSPSGELTIYQEDVTYVILFDTIKHQLDFKKFTPEGIQIGNKELLGKYVEEFQVVDTGADDSNKQIKVSLSLKKEKSTFQLKNQVITLRNKIKPVP</sequence>
<proteinExistence type="predicted"/>
<keyword evidence="3" id="KW-1185">Reference proteome</keyword>
<keyword evidence="1" id="KW-1133">Transmembrane helix</keyword>
<dbReference type="STRING" id="1527.SAMN04489757_14117"/>
<keyword evidence="1" id="KW-0812">Transmembrane</keyword>
<evidence type="ECO:0000256" key="1">
    <source>
        <dbReference type="SAM" id="Phobius"/>
    </source>
</evidence>